<dbReference type="EMBL" id="WHJG01000045">
    <property type="protein sequence ID" value="NHZ83208.1"/>
    <property type="molecule type" value="Genomic_DNA"/>
</dbReference>
<protein>
    <recommendedName>
        <fullName evidence="4">Conjugal transfer protein TraN</fullName>
    </recommendedName>
</protein>
<comment type="caution">
    <text evidence="2">The sequence shown here is derived from an EMBL/GenBank/DDBJ whole genome shotgun (WGS) entry which is preliminary data.</text>
</comment>
<evidence type="ECO:0000313" key="3">
    <source>
        <dbReference type="Proteomes" id="UP000621455"/>
    </source>
</evidence>
<sequence>MKRLTTLPLLSVLLLGSASALAAPTWDAYAKDSCQANGTRQWSAKIKGDTGNMTLDQVCKSVVGVKVGGSSLTVLPNRCVCYALNGWWGEWNVPDSSCAPSFFPVEKGVCSDTKFGARVYSARVNFVPPGMSWETACRSAKVANIAGWEQPRFPDRCLNKGTGEWGEWDSMDGSCQSTFGLPEKKQCSANGKRLYTARLENTHTDWDYSCQHTSAISPARRSASLIAA</sequence>
<evidence type="ECO:0000256" key="1">
    <source>
        <dbReference type="SAM" id="SignalP"/>
    </source>
</evidence>
<feature type="chain" id="PRO_5046993461" description="Conjugal transfer protein TraN" evidence="1">
    <location>
        <begin position="23"/>
        <end position="228"/>
    </location>
</feature>
<dbReference type="Proteomes" id="UP000621455">
    <property type="component" value="Unassembled WGS sequence"/>
</dbReference>
<proteinExistence type="predicted"/>
<keyword evidence="1" id="KW-0732">Signal</keyword>
<organism evidence="2 3">
    <name type="scientific">Massilia frigida</name>
    <dbReference type="NCBI Taxonomy" id="2609281"/>
    <lineage>
        <taxon>Bacteria</taxon>
        <taxon>Pseudomonadati</taxon>
        <taxon>Pseudomonadota</taxon>
        <taxon>Betaproteobacteria</taxon>
        <taxon>Burkholderiales</taxon>
        <taxon>Oxalobacteraceae</taxon>
        <taxon>Telluria group</taxon>
        <taxon>Massilia</taxon>
    </lineage>
</organism>
<name>A0ABX0ND22_9BURK</name>
<feature type="signal peptide" evidence="1">
    <location>
        <begin position="1"/>
        <end position="22"/>
    </location>
</feature>
<dbReference type="RefSeq" id="WP_167092549.1">
    <property type="nucleotide sequence ID" value="NZ_WHJG01000045.1"/>
</dbReference>
<accession>A0ABX0ND22</accession>
<gene>
    <name evidence="2" type="ORF">F2P44_28620</name>
</gene>
<evidence type="ECO:0000313" key="2">
    <source>
        <dbReference type="EMBL" id="NHZ83208.1"/>
    </source>
</evidence>
<keyword evidence="3" id="KW-1185">Reference proteome</keyword>
<evidence type="ECO:0008006" key="4">
    <source>
        <dbReference type="Google" id="ProtNLM"/>
    </source>
</evidence>
<reference evidence="2 3" key="1">
    <citation type="submission" date="2019-10" db="EMBL/GenBank/DDBJ databases">
        <title>Taxonomy of Antarctic Massilia spp.: description of Massilia rubra sp. nov., Massilia aquatica sp. nov., Massilia mucilaginosa sp. nov., Massilia frigida sp. nov. isolated from streams, lakes and regoliths.</title>
        <authorList>
            <person name="Holochova P."/>
            <person name="Sedlacek I."/>
            <person name="Kralova S."/>
            <person name="Maslanova I."/>
            <person name="Busse H.-J."/>
            <person name="Stankova E."/>
            <person name="Vrbovska V."/>
            <person name="Kovarovic V."/>
            <person name="Bartak M."/>
            <person name="Svec P."/>
            <person name="Pantucek R."/>
        </authorList>
    </citation>
    <scope>NUCLEOTIDE SEQUENCE [LARGE SCALE GENOMIC DNA]</scope>
    <source>
        <strain evidence="2 3">CCM 8695</strain>
    </source>
</reference>